<proteinExistence type="inferred from homology"/>
<reference evidence="5" key="1">
    <citation type="submission" date="2021-11" db="EMBL/GenBank/DDBJ databases">
        <title>Draft genome sequence of Alcaligenes endophyticus type strain CCUG 75668T.</title>
        <authorList>
            <person name="Salva-Serra F."/>
            <person name="Duran R.E."/>
            <person name="Seeger M."/>
            <person name="Moore E.R.B."/>
            <person name="Jaen-Luchoro D."/>
        </authorList>
    </citation>
    <scope>NUCLEOTIDE SEQUENCE</scope>
    <source>
        <strain evidence="5">CCUG 75668</strain>
    </source>
</reference>
<evidence type="ECO:0000256" key="3">
    <source>
        <dbReference type="ARBA" id="ARBA00022840"/>
    </source>
</evidence>
<evidence type="ECO:0000259" key="4">
    <source>
        <dbReference type="Pfam" id="PF00437"/>
    </source>
</evidence>
<feature type="domain" description="Bacterial type II secretion system protein E" evidence="4">
    <location>
        <begin position="144"/>
        <end position="500"/>
    </location>
</feature>
<name>A0ABT8EI98_9BURK</name>
<accession>A0ABT8EI98</accession>
<dbReference type="InterPro" id="IPR027417">
    <property type="entry name" value="P-loop_NTPase"/>
</dbReference>
<dbReference type="PANTHER" id="PTHR30258:SF3">
    <property type="entry name" value="SLL1921 PROTEIN"/>
    <property type="match status" value="1"/>
</dbReference>
<dbReference type="InterPro" id="IPR001482">
    <property type="entry name" value="T2SS/T4SS_dom"/>
</dbReference>
<comment type="caution">
    <text evidence="5">The sequence shown here is derived from an EMBL/GenBank/DDBJ whole genome shotgun (WGS) entry which is preliminary data.</text>
</comment>
<keyword evidence="3" id="KW-0067">ATP-binding</keyword>
<dbReference type="EMBL" id="JAJHNU010000001">
    <property type="protein sequence ID" value="MDN4121009.1"/>
    <property type="molecule type" value="Genomic_DNA"/>
</dbReference>
<dbReference type="SUPFAM" id="SSF52540">
    <property type="entry name" value="P-loop containing nucleoside triphosphate hydrolases"/>
    <property type="match status" value="1"/>
</dbReference>
<sequence>MLWYPLFQRRHAKCEEPEAAHRAAPAPVAVQTEYPYIACDEQLRLLLPEYQGLLSNQLGTQALASRLAPVVLSNGLALLFGLREHIYSDQADEVLRRLEQAAYKLHQPERYILAPHVLLALSRANEAVSMPNSAARSPSDLKAAFQQIVQWAWQHQASDIHINVHLQQSTSSVHFSVGGRYVAPEVYGAISTQLLMDMLAVVWMEIEGGNGAVFDPTKEQQGRCLVSLAQQQIQLRWASMAADTGPSVCLRLLDLGQGRQLPQLEQLGYQAEQLEQLRRLILADGGAVVLAGNVGSGKSTSLAALMQCIPAHRKVITLEDPVEFRLPFAIQNSLGRRLDMPTHEAFASKLRALKRSAMQDVLLGEVRDRETGRAFMDLVGAGVNVYTTLHAASAATISERLASDFIGVSREFMAMPGLLKLLVYQALLPKLCQYCAIDIGASSSALQIAADRWYQAAECLRFTLPRLRLRNTQGCEHCQQQALRDYYGYAGRQLLAELIEPALLLDADTRIRNARPLLDYDAELPPIVRQAWYCVGQGILAPHDVELRFGALETYVGIYAARQMRKL</sequence>
<dbReference type="PANTHER" id="PTHR30258">
    <property type="entry name" value="TYPE II SECRETION SYSTEM PROTEIN GSPE-RELATED"/>
    <property type="match status" value="1"/>
</dbReference>
<comment type="similarity">
    <text evidence="1">Belongs to the GSP E family.</text>
</comment>
<evidence type="ECO:0000313" key="6">
    <source>
        <dbReference type="Proteomes" id="UP001168613"/>
    </source>
</evidence>
<evidence type="ECO:0000313" key="5">
    <source>
        <dbReference type="EMBL" id="MDN4121009.1"/>
    </source>
</evidence>
<organism evidence="5 6">
    <name type="scientific">Alcaligenes endophyticus</name>
    <dbReference type="NCBI Taxonomy" id="1929088"/>
    <lineage>
        <taxon>Bacteria</taxon>
        <taxon>Pseudomonadati</taxon>
        <taxon>Pseudomonadota</taxon>
        <taxon>Betaproteobacteria</taxon>
        <taxon>Burkholderiales</taxon>
        <taxon>Alcaligenaceae</taxon>
        <taxon>Alcaligenes</taxon>
    </lineage>
</organism>
<keyword evidence="6" id="KW-1185">Reference proteome</keyword>
<dbReference type="Gene3D" id="3.30.450.90">
    <property type="match status" value="1"/>
</dbReference>
<dbReference type="Proteomes" id="UP001168613">
    <property type="component" value="Unassembled WGS sequence"/>
</dbReference>
<evidence type="ECO:0000256" key="1">
    <source>
        <dbReference type="ARBA" id="ARBA00006611"/>
    </source>
</evidence>
<dbReference type="Gene3D" id="3.40.50.300">
    <property type="entry name" value="P-loop containing nucleotide triphosphate hydrolases"/>
    <property type="match status" value="1"/>
</dbReference>
<protein>
    <submittedName>
        <fullName evidence="5">Flp pilus assembly complex ATPase component TadA</fullName>
    </submittedName>
</protein>
<dbReference type="Pfam" id="PF00437">
    <property type="entry name" value="T2SSE"/>
    <property type="match status" value="1"/>
</dbReference>
<dbReference type="RefSeq" id="WP_266124994.1">
    <property type="nucleotide sequence ID" value="NZ_JAJHNU010000001.1"/>
</dbReference>
<keyword evidence="2" id="KW-0547">Nucleotide-binding</keyword>
<evidence type="ECO:0000256" key="2">
    <source>
        <dbReference type="ARBA" id="ARBA00022741"/>
    </source>
</evidence>
<gene>
    <name evidence="5" type="primary">tadA</name>
    <name evidence="5" type="ORF">LMS43_06890</name>
</gene>